<feature type="compositionally biased region" description="Low complexity" evidence="1">
    <location>
        <begin position="105"/>
        <end position="134"/>
    </location>
</feature>
<comment type="caution">
    <text evidence="2">The sequence shown here is derived from an EMBL/GenBank/DDBJ whole genome shotgun (WGS) entry which is preliminary data.</text>
</comment>
<name>A0A2T0A5T2_RHOTO</name>
<dbReference type="AlphaFoldDB" id="A0A2T0A5T2"/>
<gene>
    <name evidence="2" type="ORF">AAT19DRAFT_16121</name>
</gene>
<feature type="region of interest" description="Disordered" evidence="1">
    <location>
        <begin position="41"/>
        <end position="283"/>
    </location>
</feature>
<dbReference type="EMBL" id="LCTV02000008">
    <property type="protein sequence ID" value="PRQ73368.1"/>
    <property type="molecule type" value="Genomic_DNA"/>
</dbReference>
<dbReference type="Proteomes" id="UP000239560">
    <property type="component" value="Unassembled WGS sequence"/>
</dbReference>
<sequence length="334" mass="35209">MSGSRGVDQGVYTAESRRDAKLDAFIALVRLDPEGVGAFISSLDKRPPESWPAYFASLWGPRPPPDPEPSHAPDPAANEADDAMDWATTPEQVNSLDNAKPLTIASPATPSSSPSRSSSSSSSSSSPSSALSTPVPRSSPSTATITPDTTGRATNEREKDGMEVDEAASEDQHVASLAGTSPQHVLPPASKRQKEKQQPPAKKRKCDLRPSSSSSSSSPSSPTTRQSTSSSSSASLLQSAPVPASSTPSTSTSTPPQVPTPPAPPPPPPAAPSTAPLVLPSFRRKRAGEVDSLPLDFLYPHRIYTPSEEVPIRPPPLKVTPNFIPSRFIHRPLR</sequence>
<feature type="compositionally biased region" description="Pro residues" evidence="1">
    <location>
        <begin position="61"/>
        <end position="72"/>
    </location>
</feature>
<feature type="compositionally biased region" description="Pro residues" evidence="1">
    <location>
        <begin position="256"/>
        <end position="271"/>
    </location>
</feature>
<evidence type="ECO:0000313" key="3">
    <source>
        <dbReference type="Proteomes" id="UP000239560"/>
    </source>
</evidence>
<evidence type="ECO:0000313" key="2">
    <source>
        <dbReference type="EMBL" id="PRQ73368.1"/>
    </source>
</evidence>
<evidence type="ECO:0000256" key="1">
    <source>
        <dbReference type="SAM" id="MobiDB-lite"/>
    </source>
</evidence>
<feature type="compositionally biased region" description="Low complexity" evidence="1">
    <location>
        <begin position="209"/>
        <end position="255"/>
    </location>
</feature>
<feature type="compositionally biased region" description="Low complexity" evidence="1">
    <location>
        <begin position="272"/>
        <end position="281"/>
    </location>
</feature>
<reference evidence="2 3" key="1">
    <citation type="journal article" date="2018" name="Elife">
        <title>Functional genomics of lipid metabolism in the oleaginous yeast Rhodosporidium toruloides.</title>
        <authorList>
            <person name="Coradetti S.T."/>
            <person name="Pinel D."/>
            <person name="Geiselman G."/>
            <person name="Ito M."/>
            <person name="Mondo S."/>
            <person name="Reilly M.C."/>
            <person name="Cheng Y.F."/>
            <person name="Bauer S."/>
            <person name="Grigoriev I."/>
            <person name="Gladden J.M."/>
            <person name="Simmons B.A."/>
            <person name="Brem R."/>
            <person name="Arkin A.P."/>
            <person name="Skerker J.M."/>
        </authorList>
    </citation>
    <scope>NUCLEOTIDE SEQUENCE [LARGE SCALE GENOMIC DNA]</scope>
    <source>
        <strain evidence="2 3">NBRC 0880</strain>
    </source>
</reference>
<feature type="compositionally biased region" description="Polar residues" evidence="1">
    <location>
        <begin position="135"/>
        <end position="153"/>
    </location>
</feature>
<protein>
    <submittedName>
        <fullName evidence="2">Uncharacterized protein</fullName>
    </submittedName>
</protein>
<proteinExistence type="predicted"/>
<accession>A0A2T0A5T2</accession>
<organism evidence="2 3">
    <name type="scientific">Rhodotorula toruloides</name>
    <name type="common">Yeast</name>
    <name type="synonym">Rhodosporidium toruloides</name>
    <dbReference type="NCBI Taxonomy" id="5286"/>
    <lineage>
        <taxon>Eukaryota</taxon>
        <taxon>Fungi</taxon>
        <taxon>Dikarya</taxon>
        <taxon>Basidiomycota</taxon>
        <taxon>Pucciniomycotina</taxon>
        <taxon>Microbotryomycetes</taxon>
        <taxon>Sporidiobolales</taxon>
        <taxon>Sporidiobolaceae</taxon>
        <taxon>Rhodotorula</taxon>
    </lineage>
</organism>